<proteinExistence type="predicted"/>
<sequence>MVSWSIWKKRNTKLWDNQYENVDQVVCRAYNMLHAWQSARPRGHAQPAMNPQQQEHQSRWKP</sequence>
<feature type="non-terminal residue" evidence="2">
    <location>
        <position position="62"/>
    </location>
</feature>
<dbReference type="Proteomes" id="UP000265520">
    <property type="component" value="Unassembled WGS sequence"/>
</dbReference>
<comment type="caution">
    <text evidence="2">The sequence shown here is derived from an EMBL/GenBank/DDBJ whole genome shotgun (WGS) entry which is preliminary data.</text>
</comment>
<evidence type="ECO:0000313" key="3">
    <source>
        <dbReference type="Proteomes" id="UP000265520"/>
    </source>
</evidence>
<evidence type="ECO:0000256" key="1">
    <source>
        <dbReference type="SAM" id="MobiDB-lite"/>
    </source>
</evidence>
<protein>
    <submittedName>
        <fullName evidence="2">Uncharacterized protein</fullName>
    </submittedName>
</protein>
<name>A0A392VL57_9FABA</name>
<evidence type="ECO:0000313" key="2">
    <source>
        <dbReference type="EMBL" id="MCI89076.1"/>
    </source>
</evidence>
<dbReference type="EMBL" id="LXQA011209474">
    <property type="protein sequence ID" value="MCI89076.1"/>
    <property type="molecule type" value="Genomic_DNA"/>
</dbReference>
<accession>A0A392VL57</accession>
<dbReference type="AlphaFoldDB" id="A0A392VL57"/>
<keyword evidence="3" id="KW-1185">Reference proteome</keyword>
<organism evidence="2 3">
    <name type="scientific">Trifolium medium</name>
    <dbReference type="NCBI Taxonomy" id="97028"/>
    <lineage>
        <taxon>Eukaryota</taxon>
        <taxon>Viridiplantae</taxon>
        <taxon>Streptophyta</taxon>
        <taxon>Embryophyta</taxon>
        <taxon>Tracheophyta</taxon>
        <taxon>Spermatophyta</taxon>
        <taxon>Magnoliopsida</taxon>
        <taxon>eudicotyledons</taxon>
        <taxon>Gunneridae</taxon>
        <taxon>Pentapetalae</taxon>
        <taxon>rosids</taxon>
        <taxon>fabids</taxon>
        <taxon>Fabales</taxon>
        <taxon>Fabaceae</taxon>
        <taxon>Papilionoideae</taxon>
        <taxon>50 kb inversion clade</taxon>
        <taxon>NPAAA clade</taxon>
        <taxon>Hologalegina</taxon>
        <taxon>IRL clade</taxon>
        <taxon>Trifolieae</taxon>
        <taxon>Trifolium</taxon>
    </lineage>
</organism>
<reference evidence="2 3" key="1">
    <citation type="journal article" date="2018" name="Front. Plant Sci.">
        <title>Red Clover (Trifolium pratense) and Zigzag Clover (T. medium) - A Picture of Genomic Similarities and Differences.</title>
        <authorList>
            <person name="Dluhosova J."/>
            <person name="Istvanek J."/>
            <person name="Nedelnik J."/>
            <person name="Repkova J."/>
        </authorList>
    </citation>
    <scope>NUCLEOTIDE SEQUENCE [LARGE SCALE GENOMIC DNA]</scope>
    <source>
        <strain evidence="3">cv. 10/8</strain>
        <tissue evidence="2">Leaf</tissue>
    </source>
</reference>
<feature type="region of interest" description="Disordered" evidence="1">
    <location>
        <begin position="40"/>
        <end position="62"/>
    </location>
</feature>